<evidence type="ECO:0000313" key="4">
    <source>
        <dbReference type="Proteomes" id="UP000502504"/>
    </source>
</evidence>
<dbReference type="EMBL" id="LHQL01000005">
    <property type="protein sequence ID" value="OOQ54049.1"/>
    <property type="molecule type" value="Genomic_DNA"/>
</dbReference>
<dbReference type="AlphaFoldDB" id="A0AAE6Y4Y5"/>
<evidence type="ECO:0000313" key="2">
    <source>
        <dbReference type="EMBL" id="QIT43060.1"/>
    </source>
</evidence>
<reference evidence="2 4" key="2">
    <citation type="submission" date="2020-03" db="EMBL/GenBank/DDBJ databases">
        <title>Is there a link between lipid content and antibiotic production in Streptomyces?</title>
        <authorList>
            <person name="David M."/>
            <person name="Lejeune C."/>
            <person name="Abreu S."/>
            <person name="Thibessard A."/>
            <person name="Leblond P."/>
            <person name="Chaminade P."/>
            <person name="Virolle M.-J."/>
        </authorList>
    </citation>
    <scope>NUCLEOTIDE SEQUENCE [LARGE SCALE GENOMIC DNA]</scope>
    <source>
        <strain evidence="2 4">DSM 41481</strain>
    </source>
</reference>
<dbReference type="Proteomes" id="UP000190306">
    <property type="component" value="Chromosome"/>
</dbReference>
<sequence>MACNTRTNVGGSSLKRADVLRDLAQPWHVSVQSTAELAGSVAKAAAADEKAKQEKNQAPLRRKPELRPLPVKPLGLSLQLTPWDVLHTLGRANVLARQGAGRGLAEHWASLKYCQALTGNDGHYMALSSEGRNPRRHYAATQSGELSIGFALALAHRVLSAQYPDHSVSVIDAEIAMRAGWELTGKEAGRSSAPRRPNFFLEVWKPGEPSRVIPVTCKGTHGNVSQAHKQLATASADVEGIHIGPYNETPSLVFGTTLPKKSENITVYLLQAPGDGTLQLPTTVTLDPPIEDRAIVPGIHVPTEPDEKPVVLPGYHLQPEEHGWFGRVLAQADAAGLMAFTGGGEPTARYLTKRQGKRHFETFTHAGTGIVQDVTHTIHGKNFVGTDHVFRLNGIRVEAFSGLAEDLFEHLREGRVEQYRQEAHTLRDSWDADPWDAKWRGPVSLHPDGTVMALRRLRLR</sequence>
<protein>
    <submittedName>
        <fullName evidence="2">Uncharacterized protein</fullName>
    </submittedName>
</protein>
<evidence type="ECO:0000313" key="3">
    <source>
        <dbReference type="Proteomes" id="UP000190306"/>
    </source>
</evidence>
<name>A0AAE6Y4Y5_STRAT</name>
<dbReference type="Proteomes" id="UP000502504">
    <property type="component" value="Chromosome"/>
</dbReference>
<accession>A0AAE6Y4Y5</accession>
<proteinExistence type="predicted"/>
<organism evidence="2 4">
    <name type="scientific">Streptomyces antibioticus</name>
    <dbReference type="NCBI Taxonomy" id="1890"/>
    <lineage>
        <taxon>Bacteria</taxon>
        <taxon>Bacillati</taxon>
        <taxon>Actinomycetota</taxon>
        <taxon>Actinomycetes</taxon>
        <taxon>Kitasatosporales</taxon>
        <taxon>Streptomycetaceae</taxon>
        <taxon>Streptomyces</taxon>
    </lineage>
</organism>
<gene>
    <name evidence="1" type="ORF">AFM16_05505</name>
    <name evidence="2" type="ORF">HCX60_05625</name>
</gene>
<reference evidence="1 3" key="1">
    <citation type="submission" date="2015-07" db="EMBL/GenBank/DDBJ databases">
        <title>Draft Genome Sequence of Streptomyces antibioticus, IMRU 3720 reveals insights in the evolution of actinomycin biosynthetic gene clusters in Streptomyces.</title>
        <authorList>
            <person name="Crnovcic I."/>
            <person name="Ruckert C."/>
            <person name="Kalinowksi J."/>
            <person name="Keller U."/>
        </authorList>
    </citation>
    <scope>NUCLEOTIDE SEQUENCE [LARGE SCALE GENOMIC DNA]</scope>
    <source>
        <strain evidence="1 3">DSM 41481</strain>
    </source>
</reference>
<dbReference type="EMBL" id="CP050692">
    <property type="protein sequence ID" value="QIT43060.1"/>
    <property type="molecule type" value="Genomic_DNA"/>
</dbReference>
<evidence type="ECO:0000313" key="1">
    <source>
        <dbReference type="EMBL" id="OOQ54049.1"/>
    </source>
</evidence>
<keyword evidence="3" id="KW-1185">Reference proteome</keyword>